<reference evidence="5" key="2">
    <citation type="submission" date="2019-07" db="EMBL/GenBank/DDBJ databases">
        <authorList>
            <person name="Seetharam A."/>
            <person name="Woodhouse M."/>
            <person name="Cannon E."/>
        </authorList>
    </citation>
    <scope>NUCLEOTIDE SEQUENCE [LARGE SCALE GENOMIC DNA]</scope>
    <source>
        <strain evidence="5">cv. B73</strain>
    </source>
</reference>
<dbReference type="EnsemblPlants" id="Zm00001eb153690_T001">
    <property type="protein sequence ID" value="Zm00001eb153690_P001"/>
    <property type="gene ID" value="Zm00001eb153690"/>
</dbReference>
<evidence type="ECO:0000256" key="3">
    <source>
        <dbReference type="ARBA" id="ARBA00048336"/>
    </source>
</evidence>
<dbReference type="EC" id="3.1.3.16" evidence="1"/>
<dbReference type="GO" id="GO:0004722">
    <property type="term" value="F:protein serine/threonine phosphatase activity"/>
    <property type="evidence" value="ECO:0007669"/>
    <property type="project" value="UniProtKB-EC"/>
</dbReference>
<accession>A0A804NDR7</accession>
<evidence type="ECO:0000256" key="2">
    <source>
        <dbReference type="ARBA" id="ARBA00047761"/>
    </source>
</evidence>
<protein>
    <recommendedName>
        <fullName evidence="1">protein-serine/threonine phosphatase</fullName>
        <ecNumber evidence="1">3.1.3.16</ecNumber>
    </recommendedName>
</protein>
<dbReference type="InParanoid" id="A0A804NDR7"/>
<reference evidence="5" key="3">
    <citation type="submission" date="2021-05" db="UniProtKB">
        <authorList>
            <consortium name="EnsemblPlants"/>
        </authorList>
    </citation>
    <scope>IDENTIFICATION</scope>
    <source>
        <strain evidence="5">cv. B73</strain>
    </source>
</reference>
<proteinExistence type="predicted"/>
<comment type="catalytic activity">
    <reaction evidence="2">
        <text>O-phospho-L-seryl-[protein] + H2O = L-seryl-[protein] + phosphate</text>
        <dbReference type="Rhea" id="RHEA:20629"/>
        <dbReference type="Rhea" id="RHEA-COMP:9863"/>
        <dbReference type="Rhea" id="RHEA-COMP:11604"/>
        <dbReference type="ChEBI" id="CHEBI:15377"/>
        <dbReference type="ChEBI" id="CHEBI:29999"/>
        <dbReference type="ChEBI" id="CHEBI:43474"/>
        <dbReference type="ChEBI" id="CHEBI:83421"/>
        <dbReference type="EC" id="3.1.3.16"/>
    </reaction>
</comment>
<dbReference type="Pfam" id="PF00481">
    <property type="entry name" value="PP2C"/>
    <property type="match status" value="1"/>
</dbReference>
<keyword evidence="6" id="KW-1185">Reference proteome</keyword>
<sequence>MPCLASSGVGLCQHAKPSCAAHRGSWCLVVVQDYKYRKECVRGRSGGAGRGITPPPVKSVARSGCTALSIVKHGDLMVVANVDDSRVVLGIATYDDAITPSSSSST</sequence>
<feature type="domain" description="PPM-type phosphatase" evidence="4">
    <location>
        <begin position="60"/>
        <end position="93"/>
    </location>
</feature>
<dbReference type="Gene3D" id="3.60.40.10">
    <property type="entry name" value="PPM-type phosphatase domain"/>
    <property type="match status" value="1"/>
</dbReference>
<dbReference type="InterPro" id="IPR001932">
    <property type="entry name" value="PPM-type_phosphatase-like_dom"/>
</dbReference>
<evidence type="ECO:0000313" key="6">
    <source>
        <dbReference type="Proteomes" id="UP000007305"/>
    </source>
</evidence>
<organism evidence="5 6">
    <name type="scientific">Zea mays</name>
    <name type="common">Maize</name>
    <dbReference type="NCBI Taxonomy" id="4577"/>
    <lineage>
        <taxon>Eukaryota</taxon>
        <taxon>Viridiplantae</taxon>
        <taxon>Streptophyta</taxon>
        <taxon>Embryophyta</taxon>
        <taxon>Tracheophyta</taxon>
        <taxon>Spermatophyta</taxon>
        <taxon>Magnoliopsida</taxon>
        <taxon>Liliopsida</taxon>
        <taxon>Poales</taxon>
        <taxon>Poaceae</taxon>
        <taxon>PACMAD clade</taxon>
        <taxon>Panicoideae</taxon>
        <taxon>Andropogonodae</taxon>
        <taxon>Andropogoneae</taxon>
        <taxon>Tripsacinae</taxon>
        <taxon>Zea</taxon>
    </lineage>
</organism>
<reference evidence="6" key="1">
    <citation type="submission" date="2015-12" db="EMBL/GenBank/DDBJ databases">
        <title>Update maize B73 reference genome by single molecule sequencing technologies.</title>
        <authorList>
            <consortium name="Maize Genome Sequencing Project"/>
            <person name="Ware D."/>
        </authorList>
    </citation>
    <scope>NUCLEOTIDE SEQUENCE [LARGE SCALE GENOMIC DNA]</scope>
    <source>
        <strain evidence="6">cv. B73</strain>
    </source>
</reference>
<dbReference type="InterPro" id="IPR036457">
    <property type="entry name" value="PPM-type-like_dom_sf"/>
</dbReference>
<dbReference type="Proteomes" id="UP000007305">
    <property type="component" value="Chromosome 3"/>
</dbReference>
<dbReference type="SUPFAM" id="SSF81606">
    <property type="entry name" value="PP2C-like"/>
    <property type="match status" value="1"/>
</dbReference>
<evidence type="ECO:0000256" key="1">
    <source>
        <dbReference type="ARBA" id="ARBA00013081"/>
    </source>
</evidence>
<comment type="catalytic activity">
    <reaction evidence="3">
        <text>O-phospho-L-threonyl-[protein] + H2O = L-threonyl-[protein] + phosphate</text>
        <dbReference type="Rhea" id="RHEA:47004"/>
        <dbReference type="Rhea" id="RHEA-COMP:11060"/>
        <dbReference type="Rhea" id="RHEA-COMP:11605"/>
        <dbReference type="ChEBI" id="CHEBI:15377"/>
        <dbReference type="ChEBI" id="CHEBI:30013"/>
        <dbReference type="ChEBI" id="CHEBI:43474"/>
        <dbReference type="ChEBI" id="CHEBI:61977"/>
        <dbReference type="EC" id="3.1.3.16"/>
    </reaction>
</comment>
<evidence type="ECO:0000313" key="5">
    <source>
        <dbReference type="EnsemblPlants" id="Zm00001eb153690_P001"/>
    </source>
</evidence>
<name>A0A804NDR7_MAIZE</name>
<dbReference type="Gramene" id="Zm00001eb153690_T001">
    <property type="protein sequence ID" value="Zm00001eb153690_P001"/>
    <property type="gene ID" value="Zm00001eb153690"/>
</dbReference>
<evidence type="ECO:0000259" key="4">
    <source>
        <dbReference type="Pfam" id="PF00481"/>
    </source>
</evidence>
<dbReference type="AlphaFoldDB" id="A0A804NDR7"/>